<dbReference type="EMBL" id="BMHF01000024">
    <property type="protein sequence ID" value="GGA52376.1"/>
    <property type="molecule type" value="Genomic_DNA"/>
</dbReference>
<keyword evidence="5" id="KW-0809">Transit peptide</keyword>
<keyword evidence="6" id="KW-0443">Lipid metabolism</keyword>
<dbReference type="Pfam" id="PF01643">
    <property type="entry name" value="Acyl-ACP_TE"/>
    <property type="match status" value="1"/>
</dbReference>
<sequence>MDKSFLVWTEERTIHTSEADFRSNCRLSVLLDYLQQAADSAVNALGISWREMLDSGMGWMLMTLDLDIYHLPKFGDTVKISTWSKGTKGPIWQRDYRVAGHDGNEAVEAAAARSTWSLVDIHKRKILRPTALPVEVPPYTEDSVGDLPDKVNIPGDVQLEETTMLDIQYSSVDINGHVNNARYADFCYDTLTSEELANLDLRRFHITYIKERKLGDKLRILRSPLTDGRIYIRGQAVDEESGDETVGFEACLYFS</sequence>
<evidence type="ECO:0000313" key="11">
    <source>
        <dbReference type="Proteomes" id="UP000609323"/>
    </source>
</evidence>
<evidence type="ECO:0000256" key="6">
    <source>
        <dbReference type="ARBA" id="ARBA00023098"/>
    </source>
</evidence>
<dbReference type="PANTHER" id="PTHR31727">
    <property type="entry name" value="OLEOYL-ACYL CARRIER PROTEIN THIOESTERASE 1, CHLOROPLASTIC"/>
    <property type="match status" value="1"/>
</dbReference>
<comment type="similarity">
    <text evidence="1">Belongs to the acyl-ACP thioesterase family.</text>
</comment>
<evidence type="ECO:0000256" key="5">
    <source>
        <dbReference type="ARBA" id="ARBA00022946"/>
    </source>
</evidence>
<feature type="domain" description="Acyl-ACP thioesterase-like C-terminal" evidence="9">
    <location>
        <begin position="161"/>
        <end position="225"/>
    </location>
</feature>
<dbReference type="Gene3D" id="3.10.129.10">
    <property type="entry name" value="Hotdog Thioesterase"/>
    <property type="match status" value="2"/>
</dbReference>
<keyword evidence="11" id="KW-1185">Reference proteome</keyword>
<organism evidence="10 11">
    <name type="scientific">Paenibacillus physcomitrellae</name>
    <dbReference type="NCBI Taxonomy" id="1619311"/>
    <lineage>
        <taxon>Bacteria</taxon>
        <taxon>Bacillati</taxon>
        <taxon>Bacillota</taxon>
        <taxon>Bacilli</taxon>
        <taxon>Bacillales</taxon>
        <taxon>Paenibacillaceae</taxon>
        <taxon>Paenibacillus</taxon>
    </lineage>
</organism>
<keyword evidence="7" id="KW-0275">Fatty acid biosynthesis</keyword>
<accession>A0ABQ1GXK8</accession>
<feature type="domain" description="Acyl-ACP thioesterase N-terminal hotdog" evidence="8">
    <location>
        <begin position="8"/>
        <end position="128"/>
    </location>
</feature>
<dbReference type="CDD" id="cd00586">
    <property type="entry name" value="4HBT"/>
    <property type="match status" value="1"/>
</dbReference>
<evidence type="ECO:0000313" key="10">
    <source>
        <dbReference type="EMBL" id="GGA52376.1"/>
    </source>
</evidence>
<evidence type="ECO:0000256" key="7">
    <source>
        <dbReference type="ARBA" id="ARBA00023160"/>
    </source>
</evidence>
<keyword evidence="2" id="KW-0444">Lipid biosynthesis</keyword>
<dbReference type="Pfam" id="PF20791">
    <property type="entry name" value="Acyl-ACP_TE_C"/>
    <property type="match status" value="1"/>
</dbReference>
<evidence type="ECO:0000259" key="8">
    <source>
        <dbReference type="Pfam" id="PF01643"/>
    </source>
</evidence>
<gene>
    <name evidence="10" type="ORF">GCM10010917_42020</name>
</gene>
<dbReference type="InterPro" id="IPR049427">
    <property type="entry name" value="Acyl-ACP_TE_C"/>
</dbReference>
<dbReference type="InterPro" id="IPR045023">
    <property type="entry name" value="FATA/B"/>
</dbReference>
<dbReference type="Proteomes" id="UP000609323">
    <property type="component" value="Unassembled WGS sequence"/>
</dbReference>
<dbReference type="RefSeq" id="WP_094095301.1">
    <property type="nucleotide sequence ID" value="NZ_BMHF01000024.1"/>
</dbReference>
<evidence type="ECO:0000256" key="3">
    <source>
        <dbReference type="ARBA" id="ARBA00022801"/>
    </source>
</evidence>
<proteinExistence type="inferred from homology"/>
<evidence type="ECO:0000256" key="2">
    <source>
        <dbReference type="ARBA" id="ARBA00022516"/>
    </source>
</evidence>
<dbReference type="InterPro" id="IPR002864">
    <property type="entry name" value="Acyl-ACP_thioesterase_NHD"/>
</dbReference>
<dbReference type="SUPFAM" id="SSF54637">
    <property type="entry name" value="Thioesterase/thiol ester dehydrase-isomerase"/>
    <property type="match status" value="2"/>
</dbReference>
<evidence type="ECO:0000256" key="1">
    <source>
        <dbReference type="ARBA" id="ARBA00006500"/>
    </source>
</evidence>
<comment type="caution">
    <text evidence="10">The sequence shown here is derived from an EMBL/GenBank/DDBJ whole genome shotgun (WGS) entry which is preliminary data.</text>
</comment>
<protein>
    <submittedName>
        <fullName evidence="10">Acyl-ACP thioesterase</fullName>
    </submittedName>
</protein>
<keyword evidence="4" id="KW-0276">Fatty acid metabolism</keyword>
<dbReference type="InterPro" id="IPR029069">
    <property type="entry name" value="HotDog_dom_sf"/>
</dbReference>
<dbReference type="PANTHER" id="PTHR31727:SF6">
    <property type="entry name" value="OLEOYL-ACYL CARRIER PROTEIN THIOESTERASE 1, CHLOROPLASTIC"/>
    <property type="match status" value="1"/>
</dbReference>
<keyword evidence="3" id="KW-0378">Hydrolase</keyword>
<evidence type="ECO:0000256" key="4">
    <source>
        <dbReference type="ARBA" id="ARBA00022832"/>
    </source>
</evidence>
<reference evidence="11" key="1">
    <citation type="journal article" date="2019" name="Int. J. Syst. Evol. Microbiol.">
        <title>The Global Catalogue of Microorganisms (GCM) 10K type strain sequencing project: providing services to taxonomists for standard genome sequencing and annotation.</title>
        <authorList>
            <consortium name="The Broad Institute Genomics Platform"/>
            <consortium name="The Broad Institute Genome Sequencing Center for Infectious Disease"/>
            <person name="Wu L."/>
            <person name="Ma J."/>
        </authorList>
    </citation>
    <scope>NUCLEOTIDE SEQUENCE [LARGE SCALE GENOMIC DNA]</scope>
    <source>
        <strain evidence="11">CGMCC 1.15044</strain>
    </source>
</reference>
<evidence type="ECO:0000259" key="9">
    <source>
        <dbReference type="Pfam" id="PF20791"/>
    </source>
</evidence>
<name>A0ABQ1GXK8_9BACL</name>